<sequence length="374" mass="41825">MLLLDILSKDICNKVYIIAEIGQNHQGSVETAKQMILAAKNAGCHCVKFQKSDLQAKFTRSALNRRYISEHAWGSTYGEHKEYLEFSEQQYKELQDYSKEIQIDFTASAMDERSLDFLAALNVPFIKIGSGDANNFPLLMKAATLGIPLVISTGMQSLETVDRIVQIMEEAGHKQYALLHCVSSYPTEAKDCNLRLIPFLKKRYANVTIGYSGHELGISITKAAVLSGARIIERHFTLDKNQKGSDHRCSLEPSELAALVKDVEQLQRENILLKEVYTPSAIIDILGNTMEVEQALADVQQKLILSCELPCRHKLGKSIVAARKLEKGHQLQEADLLIKVSEPPGIFAERYYDIIGVKLTSSVDEDEPITENNI</sequence>
<evidence type="ECO:0000256" key="5">
    <source>
        <dbReference type="ARBA" id="ARBA00083845"/>
    </source>
</evidence>
<protein>
    <recommendedName>
        <fullName evidence="4">N-acetylneuraminate-9-phosphate synthase</fullName>
        <ecNumber evidence="3">2.5.1.57</ecNumber>
    </recommendedName>
    <alternativeName>
        <fullName evidence="5">Sialic acid synthase</fullName>
    </alternativeName>
</protein>
<dbReference type="CDD" id="cd11615">
    <property type="entry name" value="SAF_NeuB_like"/>
    <property type="match status" value="1"/>
</dbReference>
<proteinExistence type="predicted"/>
<dbReference type="AlphaFoldDB" id="A0A0M4EMB3"/>
<dbReference type="PANTHER" id="PTHR42966:SF1">
    <property type="entry name" value="SIALIC ACID SYNTHASE"/>
    <property type="match status" value="1"/>
</dbReference>
<dbReference type="Gene3D" id="3.20.20.70">
    <property type="entry name" value="Aldolase class I"/>
    <property type="match status" value="1"/>
</dbReference>
<dbReference type="Pfam" id="PF03102">
    <property type="entry name" value="NeuB"/>
    <property type="match status" value="1"/>
</dbReference>
<dbReference type="PANTHER" id="PTHR42966">
    <property type="entry name" value="N-ACETYLNEURAMINATE SYNTHASE"/>
    <property type="match status" value="1"/>
</dbReference>
<dbReference type="PROSITE" id="PS50844">
    <property type="entry name" value="AFP_LIKE"/>
    <property type="match status" value="1"/>
</dbReference>
<dbReference type="EC" id="2.5.1.57" evidence="3"/>
<keyword evidence="8" id="KW-1185">Reference proteome</keyword>
<evidence type="ECO:0000256" key="1">
    <source>
        <dbReference type="ARBA" id="ARBA00022679"/>
    </source>
</evidence>
<dbReference type="InterPro" id="IPR051690">
    <property type="entry name" value="PseI-like"/>
</dbReference>
<dbReference type="Pfam" id="PF08666">
    <property type="entry name" value="SAF"/>
    <property type="match status" value="1"/>
</dbReference>
<dbReference type="GO" id="GO:0006054">
    <property type="term" value="P:N-acetylneuraminate metabolic process"/>
    <property type="evidence" value="ECO:0007669"/>
    <property type="project" value="UniProtKB-ARBA"/>
</dbReference>
<dbReference type="SUPFAM" id="SSF51269">
    <property type="entry name" value="AFP III-like domain"/>
    <property type="match status" value="1"/>
</dbReference>
<dbReference type="SUPFAM" id="SSF51569">
    <property type="entry name" value="Aldolase"/>
    <property type="match status" value="1"/>
</dbReference>
<dbReference type="InterPro" id="IPR013132">
    <property type="entry name" value="PseI/NeuA/B-like_N"/>
</dbReference>
<dbReference type="SMR" id="A0A0M4EMB3"/>
<evidence type="ECO:0000256" key="2">
    <source>
        <dbReference type="ARBA" id="ARBA00050599"/>
    </source>
</evidence>
<evidence type="ECO:0000256" key="4">
    <source>
        <dbReference type="ARBA" id="ARBA00067780"/>
    </source>
</evidence>
<evidence type="ECO:0000256" key="3">
    <source>
        <dbReference type="ARBA" id="ARBA00066534"/>
    </source>
</evidence>
<reference evidence="7 8" key="1">
    <citation type="submission" date="2015-08" db="EMBL/GenBank/DDBJ databases">
        <title>Ancestral chromatin configuration constrains chromatin evolution on differentiating sex chromosomes in Drosophila.</title>
        <authorList>
            <person name="Zhou Q."/>
            <person name="Bachtrog D."/>
        </authorList>
    </citation>
    <scope>NUCLEOTIDE SEQUENCE [LARGE SCALE GENOMIC DNA]</scope>
    <source>
        <tissue evidence="7">Whole larvae</tissue>
    </source>
</reference>
<dbReference type="InterPro" id="IPR036732">
    <property type="entry name" value="AFP_Neu5c_C_sf"/>
</dbReference>
<accession>A0A0M4EMB3</accession>
<feature type="domain" description="AFP-like" evidence="6">
    <location>
        <begin position="318"/>
        <end position="374"/>
    </location>
</feature>
<dbReference type="Proteomes" id="UP000494163">
    <property type="component" value="Chromosome 3R"/>
</dbReference>
<keyword evidence="1" id="KW-0808">Transferase</keyword>
<evidence type="ECO:0000259" key="6">
    <source>
        <dbReference type="PROSITE" id="PS50844"/>
    </source>
</evidence>
<organism evidence="7 8">
    <name type="scientific">Drosophila busckii</name>
    <name type="common">Fruit fly</name>
    <dbReference type="NCBI Taxonomy" id="30019"/>
    <lineage>
        <taxon>Eukaryota</taxon>
        <taxon>Metazoa</taxon>
        <taxon>Ecdysozoa</taxon>
        <taxon>Arthropoda</taxon>
        <taxon>Hexapoda</taxon>
        <taxon>Insecta</taxon>
        <taxon>Pterygota</taxon>
        <taxon>Neoptera</taxon>
        <taxon>Endopterygota</taxon>
        <taxon>Diptera</taxon>
        <taxon>Brachycera</taxon>
        <taxon>Muscomorpha</taxon>
        <taxon>Ephydroidea</taxon>
        <taxon>Drosophilidae</taxon>
        <taxon>Drosophila</taxon>
    </lineage>
</organism>
<dbReference type="InterPro" id="IPR006190">
    <property type="entry name" value="SAF_AFP_Neu5Ac"/>
</dbReference>
<evidence type="ECO:0000313" key="8">
    <source>
        <dbReference type="Proteomes" id="UP000494163"/>
    </source>
</evidence>
<evidence type="ECO:0000313" key="7">
    <source>
        <dbReference type="EMBL" id="ALC46565.1"/>
    </source>
</evidence>
<dbReference type="InterPro" id="IPR057736">
    <property type="entry name" value="SAF_PseI/NeuA/NeuB"/>
</dbReference>
<dbReference type="GO" id="GO:0016051">
    <property type="term" value="P:carbohydrate biosynthetic process"/>
    <property type="evidence" value="ECO:0007669"/>
    <property type="project" value="InterPro"/>
</dbReference>
<dbReference type="InterPro" id="IPR013974">
    <property type="entry name" value="SAF"/>
</dbReference>
<comment type="catalytic activity">
    <reaction evidence="2">
        <text>aldehydo-N-acetyl-D-mannosamine 6-phosphate + phosphoenolpyruvate + H2O = N-acetylneuraminate 9-phosphate + phosphate</text>
        <dbReference type="Rhea" id="RHEA:80835"/>
        <dbReference type="ChEBI" id="CHEBI:15377"/>
        <dbReference type="ChEBI" id="CHEBI:43474"/>
        <dbReference type="ChEBI" id="CHEBI:58557"/>
        <dbReference type="ChEBI" id="CHEBI:58702"/>
        <dbReference type="ChEBI" id="CHEBI:231734"/>
        <dbReference type="EC" id="2.5.1.57"/>
    </reaction>
    <physiologicalReaction direction="left-to-right" evidence="2">
        <dbReference type="Rhea" id="RHEA:80836"/>
    </physiologicalReaction>
</comment>
<dbReference type="SMART" id="SM00858">
    <property type="entry name" value="SAF"/>
    <property type="match status" value="1"/>
</dbReference>
<dbReference type="OMA" id="MTYIDYR"/>
<dbReference type="STRING" id="30019.A0A0M4EMB3"/>
<name>A0A0M4EMB3_DROBS</name>
<dbReference type="GO" id="GO:0047444">
    <property type="term" value="F:N-acylneuraminate-9-phosphate synthase activity"/>
    <property type="evidence" value="ECO:0007669"/>
    <property type="project" value="UniProtKB-EC"/>
</dbReference>
<dbReference type="Gene3D" id="3.90.1210.10">
    <property type="entry name" value="Antifreeze-like/N-acetylneuraminic acid synthase C-terminal domain"/>
    <property type="match status" value="1"/>
</dbReference>
<dbReference type="EMBL" id="CP012526">
    <property type="protein sequence ID" value="ALC46565.1"/>
    <property type="molecule type" value="Genomic_DNA"/>
</dbReference>
<dbReference type="InterPro" id="IPR013785">
    <property type="entry name" value="Aldolase_TIM"/>
</dbReference>
<dbReference type="FunFam" id="3.20.20.70:FF:000144">
    <property type="entry name" value="sialic acid synthase"/>
    <property type="match status" value="1"/>
</dbReference>
<dbReference type="GO" id="GO:1901137">
    <property type="term" value="P:carbohydrate derivative biosynthetic process"/>
    <property type="evidence" value="ECO:0007669"/>
    <property type="project" value="UniProtKB-ARBA"/>
</dbReference>
<gene>
    <name evidence="7" type="ORF">Dbus_chr3Rg1315</name>
</gene>